<evidence type="ECO:0000256" key="1">
    <source>
        <dbReference type="SAM" id="Phobius"/>
    </source>
</evidence>
<reference evidence="2 3" key="1">
    <citation type="submission" date="2018-05" db="EMBL/GenBank/DDBJ databases">
        <title>Rhodohalobacter halophilus gen. nov., sp. nov., a moderately halophilic member of the family Balneolaceae.</title>
        <authorList>
            <person name="Liu Z.-W."/>
        </authorList>
    </citation>
    <scope>NUCLEOTIDE SEQUENCE [LARGE SCALE GENOMIC DNA]</scope>
    <source>
        <strain evidence="2 3">8A47</strain>
    </source>
</reference>
<dbReference type="RefSeq" id="WP_109644065.1">
    <property type="nucleotide sequence ID" value="NZ_QGGB01000002.1"/>
</dbReference>
<evidence type="ECO:0000313" key="2">
    <source>
        <dbReference type="EMBL" id="PWN07684.1"/>
    </source>
</evidence>
<dbReference type="AlphaFoldDB" id="A0A316TY89"/>
<dbReference type="OrthoDB" id="1524970at2"/>
<dbReference type="Proteomes" id="UP000245533">
    <property type="component" value="Unassembled WGS sequence"/>
</dbReference>
<name>A0A316TY89_9BACT</name>
<gene>
    <name evidence="2" type="ORF">DDZ15_01275</name>
</gene>
<keyword evidence="1" id="KW-1133">Transmembrane helix</keyword>
<feature type="transmembrane region" description="Helical" evidence="1">
    <location>
        <begin position="13"/>
        <end position="31"/>
    </location>
</feature>
<dbReference type="EMBL" id="QGGB01000002">
    <property type="protein sequence ID" value="PWN07684.1"/>
    <property type="molecule type" value="Genomic_DNA"/>
</dbReference>
<sequence>MGNKGDNKAFKQIMTWSLAMFFAAIVFGLLYRIIMPIERYPADDQFIEKVFVEFETVAWQSNREDADAAGAFEGGSILYVIREDSARAMVRPFIVSGLDSVWVEKNELTEYTPDKYREWQYEEERRKYDLD</sequence>
<comment type="caution">
    <text evidence="2">The sequence shown here is derived from an EMBL/GenBank/DDBJ whole genome shotgun (WGS) entry which is preliminary data.</text>
</comment>
<protein>
    <submittedName>
        <fullName evidence="2">Uncharacterized protein</fullName>
    </submittedName>
</protein>
<keyword evidence="1" id="KW-0812">Transmembrane</keyword>
<keyword evidence="1" id="KW-0472">Membrane</keyword>
<accession>A0A316TY89</accession>
<organism evidence="2 3">
    <name type="scientific">Rhodohalobacter mucosus</name>
    <dbReference type="NCBI Taxonomy" id="2079485"/>
    <lineage>
        <taxon>Bacteria</taxon>
        <taxon>Pseudomonadati</taxon>
        <taxon>Balneolota</taxon>
        <taxon>Balneolia</taxon>
        <taxon>Balneolales</taxon>
        <taxon>Balneolaceae</taxon>
        <taxon>Rhodohalobacter</taxon>
    </lineage>
</organism>
<proteinExistence type="predicted"/>
<evidence type="ECO:0000313" key="3">
    <source>
        <dbReference type="Proteomes" id="UP000245533"/>
    </source>
</evidence>
<keyword evidence="3" id="KW-1185">Reference proteome</keyword>